<dbReference type="VEuPathDB" id="FungiDB:EYZ11_004424"/>
<keyword evidence="4" id="KW-1185">Reference proteome</keyword>
<feature type="compositionally biased region" description="Basic and acidic residues" evidence="1">
    <location>
        <begin position="25"/>
        <end position="61"/>
    </location>
</feature>
<reference evidence="2 5" key="2">
    <citation type="submission" date="2019-08" db="EMBL/GenBank/DDBJ databases">
        <title>The genome sequence of a newly discovered highly antifungal drug resistant Aspergillus species, Aspergillus tanneri NIH 1004.</title>
        <authorList>
            <person name="Mounaud S."/>
            <person name="Singh I."/>
            <person name="Joardar V."/>
            <person name="Pakala S."/>
            <person name="Pakala S."/>
            <person name="Venepally P."/>
            <person name="Chung J.K."/>
            <person name="Losada L."/>
            <person name="Nierman W.C."/>
        </authorList>
    </citation>
    <scope>NUCLEOTIDE SEQUENCE [LARGE SCALE GENOMIC DNA]</scope>
    <source>
        <strain evidence="2 5">NIH1004</strain>
    </source>
</reference>
<dbReference type="Proteomes" id="UP000324241">
    <property type="component" value="Unassembled WGS sequence"/>
</dbReference>
<comment type="caution">
    <text evidence="3">The sequence shown here is derived from an EMBL/GenBank/DDBJ whole genome shotgun (WGS) entry which is preliminary data.</text>
</comment>
<gene>
    <name evidence="2" type="ORF">ATNIH1004_007731</name>
    <name evidence="3" type="ORF">EYZ11_004424</name>
</gene>
<dbReference type="EMBL" id="QUQM01000007">
    <property type="protein sequence ID" value="KAA8646304.1"/>
    <property type="molecule type" value="Genomic_DNA"/>
</dbReference>
<dbReference type="AlphaFoldDB" id="A0A4S3JKW4"/>
<evidence type="ECO:0000256" key="1">
    <source>
        <dbReference type="SAM" id="MobiDB-lite"/>
    </source>
</evidence>
<accession>A0A4S3JKW4</accession>
<protein>
    <submittedName>
        <fullName evidence="3">Uncharacterized protein</fullName>
    </submittedName>
</protein>
<name>A0A4S3JKW4_9EURO</name>
<evidence type="ECO:0000313" key="4">
    <source>
        <dbReference type="Proteomes" id="UP000308092"/>
    </source>
</evidence>
<dbReference type="EMBL" id="SOSA01000128">
    <property type="protein sequence ID" value="THC96102.1"/>
    <property type="molecule type" value="Genomic_DNA"/>
</dbReference>
<dbReference type="Proteomes" id="UP000308092">
    <property type="component" value="Unassembled WGS sequence"/>
</dbReference>
<reference evidence="3 4" key="1">
    <citation type="submission" date="2019-03" db="EMBL/GenBank/DDBJ databases">
        <title>The genome sequence of a newly discovered highly antifungal drug resistant Aspergillus species, Aspergillus tanneri NIH 1004.</title>
        <authorList>
            <person name="Mounaud S."/>
            <person name="Singh I."/>
            <person name="Joardar V."/>
            <person name="Pakala S."/>
            <person name="Pakala S."/>
            <person name="Venepally P."/>
            <person name="Hoover J."/>
            <person name="Nierman W."/>
            <person name="Chung J."/>
            <person name="Losada L."/>
        </authorList>
    </citation>
    <scope>NUCLEOTIDE SEQUENCE [LARGE SCALE GENOMIC DNA]</scope>
    <source>
        <strain evidence="3 4">NIH1004</strain>
    </source>
</reference>
<feature type="compositionally biased region" description="Basic and acidic residues" evidence="1">
    <location>
        <begin position="1"/>
        <end position="14"/>
    </location>
</feature>
<sequence>MADIESSRRSDVHEYQGPNEVVGVEEGRKIERSKFPNNGEIRRGKGESEEQAREMGSDRPQADGQRSQKRPQENSTQTNLEGRAKESNRLPPRRTRRELGG</sequence>
<proteinExistence type="predicted"/>
<evidence type="ECO:0000313" key="3">
    <source>
        <dbReference type="EMBL" id="THC96102.1"/>
    </source>
</evidence>
<organism evidence="3 4">
    <name type="scientific">Aspergillus tanneri</name>
    <dbReference type="NCBI Taxonomy" id="1220188"/>
    <lineage>
        <taxon>Eukaryota</taxon>
        <taxon>Fungi</taxon>
        <taxon>Dikarya</taxon>
        <taxon>Ascomycota</taxon>
        <taxon>Pezizomycotina</taxon>
        <taxon>Eurotiomycetes</taxon>
        <taxon>Eurotiomycetidae</taxon>
        <taxon>Eurotiales</taxon>
        <taxon>Aspergillaceae</taxon>
        <taxon>Aspergillus</taxon>
        <taxon>Aspergillus subgen. Circumdati</taxon>
    </lineage>
</organism>
<feature type="region of interest" description="Disordered" evidence="1">
    <location>
        <begin position="1"/>
        <end position="101"/>
    </location>
</feature>
<evidence type="ECO:0000313" key="5">
    <source>
        <dbReference type="Proteomes" id="UP000324241"/>
    </source>
</evidence>
<feature type="compositionally biased region" description="Basic residues" evidence="1">
    <location>
        <begin position="91"/>
        <end position="101"/>
    </location>
</feature>
<dbReference type="RefSeq" id="XP_033425665.1">
    <property type="nucleotide sequence ID" value="XM_033572350.1"/>
</dbReference>
<dbReference type="GeneID" id="54330433"/>
<evidence type="ECO:0000313" key="2">
    <source>
        <dbReference type="EMBL" id="KAA8646304.1"/>
    </source>
</evidence>